<keyword evidence="2" id="KW-0812">Transmembrane</keyword>
<feature type="region of interest" description="Disordered" evidence="1">
    <location>
        <begin position="95"/>
        <end position="248"/>
    </location>
</feature>
<dbReference type="PANTHER" id="PTHR13098:SF4">
    <property type="entry name" value="WOLFRAMIN"/>
    <property type="match status" value="1"/>
</dbReference>
<feature type="transmembrane region" description="Helical" evidence="2">
    <location>
        <begin position="764"/>
        <end position="785"/>
    </location>
</feature>
<evidence type="ECO:0008006" key="8">
    <source>
        <dbReference type="Google" id="ProtNLM"/>
    </source>
</evidence>
<keyword evidence="2" id="KW-1133">Transmembrane helix</keyword>
<evidence type="ECO:0000256" key="2">
    <source>
        <dbReference type="SAM" id="Phobius"/>
    </source>
</evidence>
<dbReference type="PRINTS" id="PR02061">
    <property type="entry name" value="WOLFRAMIN"/>
</dbReference>
<feature type="compositionally biased region" description="Low complexity" evidence="1">
    <location>
        <begin position="118"/>
        <end position="132"/>
    </location>
</feature>
<feature type="non-terminal residue" evidence="6">
    <location>
        <position position="1"/>
    </location>
</feature>
<feature type="region of interest" description="Disordered" evidence="1">
    <location>
        <begin position="264"/>
        <end position="284"/>
    </location>
</feature>
<dbReference type="InterPro" id="IPR026208">
    <property type="entry name" value="Wolframin"/>
</dbReference>
<dbReference type="Pfam" id="PF19913">
    <property type="entry name" value="WCOB"/>
    <property type="match status" value="1"/>
</dbReference>
<feature type="region of interest" description="Disordered" evidence="1">
    <location>
        <begin position="459"/>
        <end position="479"/>
    </location>
</feature>
<feature type="domain" description="Wolframin cysteine-rich" evidence="5">
    <location>
        <begin position="902"/>
        <end position="1031"/>
    </location>
</feature>
<feature type="transmembrane region" description="Helical" evidence="2">
    <location>
        <begin position="641"/>
        <end position="658"/>
    </location>
</feature>
<dbReference type="Pfam" id="PF20023">
    <property type="entry name" value="WSLR"/>
    <property type="match status" value="2"/>
</dbReference>
<dbReference type="InterPro" id="IPR045461">
    <property type="entry name" value="Wolframin_OB_fold"/>
</dbReference>
<keyword evidence="7" id="KW-1185">Reference proteome</keyword>
<feature type="transmembrane region" description="Helical" evidence="2">
    <location>
        <begin position="576"/>
        <end position="601"/>
    </location>
</feature>
<gene>
    <name evidence="6" type="ORF">CCH79_00012385</name>
</gene>
<sequence length="1351" mass="150714">CKSYFHAAPSIICFPAWAAPRSLWSLPGCLPHRVTGLQDPLPAPASRGAAPLPAHRVVIEVNGLAVERPFHGTEHPEGFALVRPGGDRTREVDRQLILPVPLSPAVRHDGKMEKDSESPSSSVSTTSLCPVLKGPSPPPKQIPSSPASNKPASPSQPVKSTSPSSPRKLSDFSPSSTQAIHLDKSKPVSFAESVSSEHLSDEITKKPQPHSISKTTSISSSAKFESTCPGSSCSGSSTSPSGATSTKRSFASVAKQVIMQERLRKAEEEDANDEEDDEELEEDLSVAQMEEKANTGDARAQTQLGQHFLMLAEDKEPDLNNRLAVNWLIKAAKQGRMSAARLLQRCWIQKKGVTPENEEDMRKLSKEGKFELAVRKAAMMMYWRLNPDRKKKVAVSELLQNVSQVNTVPAGGTASRIPVPTSGQTQKVLESIVSSDAKQLVDLDDFVEMTKQYAQGIVPSVPQNGDQASSKIESTDPLDRKGKAISGVVPKEHKKVQKHSWSFGYSGMLPDAKQTNAMKSHLMMLQYPLHAVIEMKEHLFDWASRAGVQWLSTLIPTQHVNALIFFFIISNLTVDLFAFVIPLLVFYLSFIAMIICTLRIFQSSKTWENFKALTSLLTRFEPGLDVEQAETNFGWNNLEQYLYFIFSVFFVIFSFPVADKKWIPCSELSTVAIFFTVLGYYSLSPAAAAYARRAIFIEVASNLCCLTQLLPKDMTGLRFLGHTFTTVPLGESVVLKLSIPCLLYIYLFYLFFSMARTRGFRGTYCFLIPYLVCFMWCEFSVVLLQNSSPVGLIRTCVAYFLFLFALPALVIGLAIMLFIQLFKWFIELELTKMIVTLVICAIPVTLRLWTRFSMSILDVLRSFTHWGPVKFILLCISMVILLFSVYVYHAEGQKVYNSTLTWNQYSQACGPPAWESKGMAQTQIFCSHLQGHRVTWTGRFRHVRIAETENGAQSVINMLPVFIGDWMRCLYGETYPKCDPNNTSLANSMSAEIANSSLSGPVSLATLLKIQEEEELCQIKALAKHTCHIKRFDSYRFEVTVGIIQDGSSKAEDAARDIILMASNEFRQILFNLKPGNIVEFSTKLEGRLGAKAPAFELKAIHCLDCASSWLAGGRQVKIERDFRRTTVRAFKFAFDFFFSPFLSAEIRKTLYPPYLLLVVRRPDGADIAALPQGCQAMCRIFLVKSRLSTPTSPRRRFPPVYTRRVRSTARGLLFSLQASRVTPRPVSRSNIRKKLLYAPVMITLGYRRAVRKICQGPEKRRQGNQTGLRPCCWGLLKHPEPRHPGKPDSKTEKKGREVEDGGTTGIRPQLTYQSARCYCSCWGVCVHGLLLQCAPVEGRGKGIDGAMMVV</sequence>
<evidence type="ECO:0000259" key="3">
    <source>
        <dbReference type="Pfam" id="PF19913"/>
    </source>
</evidence>
<dbReference type="GO" id="GO:0030968">
    <property type="term" value="P:endoplasmic reticulum unfolded protein response"/>
    <property type="evidence" value="ECO:0007669"/>
    <property type="project" value="TreeGrafter"/>
</dbReference>
<feature type="compositionally biased region" description="Basic and acidic residues" evidence="1">
    <location>
        <begin position="106"/>
        <end position="117"/>
    </location>
</feature>
<feature type="region of interest" description="Disordered" evidence="1">
    <location>
        <begin position="1279"/>
        <end position="1306"/>
    </location>
</feature>
<feature type="compositionally biased region" description="Low complexity" evidence="1">
    <location>
        <begin position="142"/>
        <end position="157"/>
    </location>
</feature>
<dbReference type="InterPro" id="IPR026209">
    <property type="entry name" value="Wolframin_fam"/>
</dbReference>
<dbReference type="InterPro" id="IPR045458">
    <property type="entry name" value="Wolframin_Sel1-like_rpt"/>
</dbReference>
<accession>A0A315WC30</accession>
<feature type="compositionally biased region" description="Polar residues" evidence="1">
    <location>
        <begin position="461"/>
        <end position="472"/>
    </location>
</feature>
<proteinExistence type="predicted"/>
<feature type="compositionally biased region" description="Polar residues" evidence="1">
    <location>
        <begin position="158"/>
        <end position="179"/>
    </location>
</feature>
<dbReference type="GO" id="GO:0005789">
    <property type="term" value="C:endoplasmic reticulum membrane"/>
    <property type="evidence" value="ECO:0007669"/>
    <property type="project" value="TreeGrafter"/>
</dbReference>
<dbReference type="PRINTS" id="PR02060">
    <property type="entry name" value="WOLFFAMILY"/>
</dbReference>
<dbReference type="Gene3D" id="1.25.40.10">
    <property type="entry name" value="Tetratricopeptide repeat domain"/>
    <property type="match status" value="1"/>
</dbReference>
<feature type="transmembrane region" description="Helical" evidence="2">
    <location>
        <begin position="869"/>
        <end position="888"/>
    </location>
</feature>
<comment type="caution">
    <text evidence="6">The sequence shown here is derived from an EMBL/GenBank/DDBJ whole genome shotgun (WGS) entry which is preliminary data.</text>
</comment>
<dbReference type="Pfam" id="PF20053">
    <property type="entry name" value="WC-rich"/>
    <property type="match status" value="1"/>
</dbReference>
<dbReference type="Pfam" id="PF19914">
    <property type="entry name" value="WEF-hand"/>
    <property type="match status" value="1"/>
</dbReference>
<dbReference type="GO" id="GO:0055074">
    <property type="term" value="P:calcium ion homeostasis"/>
    <property type="evidence" value="ECO:0007669"/>
    <property type="project" value="InterPro"/>
</dbReference>
<dbReference type="Proteomes" id="UP000250572">
    <property type="component" value="Unassembled WGS sequence"/>
</dbReference>
<evidence type="ECO:0000259" key="5">
    <source>
        <dbReference type="Pfam" id="PF20053"/>
    </source>
</evidence>
<dbReference type="InterPro" id="IPR045400">
    <property type="entry name" value="Wolframin_Cys-rich"/>
</dbReference>
<organism evidence="6 7">
    <name type="scientific">Gambusia affinis</name>
    <name type="common">Western mosquitofish</name>
    <name type="synonym">Heterandria affinis</name>
    <dbReference type="NCBI Taxonomy" id="33528"/>
    <lineage>
        <taxon>Eukaryota</taxon>
        <taxon>Metazoa</taxon>
        <taxon>Chordata</taxon>
        <taxon>Craniata</taxon>
        <taxon>Vertebrata</taxon>
        <taxon>Euteleostomi</taxon>
        <taxon>Actinopterygii</taxon>
        <taxon>Neopterygii</taxon>
        <taxon>Teleostei</taxon>
        <taxon>Neoteleostei</taxon>
        <taxon>Acanthomorphata</taxon>
        <taxon>Ovalentaria</taxon>
        <taxon>Atherinomorphae</taxon>
        <taxon>Cyprinodontiformes</taxon>
        <taxon>Poeciliidae</taxon>
        <taxon>Poeciliinae</taxon>
        <taxon>Gambusia</taxon>
    </lineage>
</organism>
<keyword evidence="2" id="KW-0472">Membrane</keyword>
<name>A0A315WC30_GAMAF</name>
<dbReference type="InterPro" id="IPR011990">
    <property type="entry name" value="TPR-like_helical_dom_sf"/>
</dbReference>
<dbReference type="InterPro" id="IPR045460">
    <property type="entry name" value="Wolframin_EF-hand"/>
</dbReference>
<feature type="compositionally biased region" description="Low complexity" evidence="1">
    <location>
        <begin position="211"/>
        <end position="246"/>
    </location>
</feature>
<dbReference type="EMBL" id="NHOQ01000158">
    <property type="protein sequence ID" value="PWA32640.1"/>
    <property type="molecule type" value="Genomic_DNA"/>
</dbReference>
<evidence type="ECO:0000313" key="6">
    <source>
        <dbReference type="EMBL" id="PWA32640.1"/>
    </source>
</evidence>
<evidence type="ECO:0000313" key="7">
    <source>
        <dbReference type="Proteomes" id="UP000250572"/>
    </source>
</evidence>
<feature type="transmembrane region" description="Helical" evidence="2">
    <location>
        <begin position="733"/>
        <end position="752"/>
    </location>
</feature>
<feature type="domain" description="Wolframin OB-fold" evidence="3">
    <location>
        <begin position="1032"/>
        <end position="1145"/>
    </location>
</feature>
<reference evidence="6 7" key="1">
    <citation type="journal article" date="2018" name="G3 (Bethesda)">
        <title>A High-Quality Reference Genome for the Invasive Mosquitofish Gambusia affinis Using a Chicago Library.</title>
        <authorList>
            <person name="Hoffberg S.L."/>
            <person name="Troendle N.J."/>
            <person name="Glenn T.C."/>
            <person name="Mahmud O."/>
            <person name="Louha S."/>
            <person name="Chalopin D."/>
            <person name="Bennetzen J.L."/>
            <person name="Mauricio R."/>
        </authorList>
    </citation>
    <scope>NUCLEOTIDE SEQUENCE [LARGE SCALE GENOMIC DNA]</scope>
    <source>
        <strain evidence="6">NE01/NJP1002.9</strain>
        <tissue evidence="6">Muscle</tissue>
    </source>
</reference>
<feature type="non-terminal residue" evidence="6">
    <location>
        <position position="1351"/>
    </location>
</feature>
<protein>
    <recommendedName>
        <fullName evidence="8">Wolframin</fullName>
    </recommendedName>
</protein>
<feature type="compositionally biased region" description="Basic and acidic residues" evidence="1">
    <location>
        <begin position="1279"/>
        <end position="1300"/>
    </location>
</feature>
<dbReference type="PANTHER" id="PTHR13098">
    <property type="entry name" value="WOLFRAMIN"/>
    <property type="match status" value="1"/>
</dbReference>
<evidence type="ECO:0000259" key="4">
    <source>
        <dbReference type="Pfam" id="PF19914"/>
    </source>
</evidence>
<feature type="transmembrane region" description="Helical" evidence="2">
    <location>
        <begin position="830"/>
        <end position="849"/>
    </location>
</feature>
<feature type="transmembrane region" description="Helical" evidence="2">
    <location>
        <begin position="665"/>
        <end position="683"/>
    </location>
</feature>
<feature type="compositionally biased region" description="Acidic residues" evidence="1">
    <location>
        <begin position="268"/>
        <end position="284"/>
    </location>
</feature>
<feature type="domain" description="Wolframin EF-hand" evidence="4">
    <location>
        <begin position="374"/>
        <end position="454"/>
    </location>
</feature>
<evidence type="ECO:0000256" key="1">
    <source>
        <dbReference type="SAM" id="MobiDB-lite"/>
    </source>
</evidence>
<feature type="transmembrane region" description="Helical" evidence="2">
    <location>
        <begin position="797"/>
        <end position="818"/>
    </location>
</feature>